<accession>A0A7T6ZDM2</accession>
<dbReference type="SUPFAM" id="SSF55816">
    <property type="entry name" value="5'-nucleotidase (syn. UDP-sugar hydrolase), C-terminal domain"/>
    <property type="match status" value="1"/>
</dbReference>
<dbReference type="Gene3D" id="3.90.780.10">
    <property type="entry name" value="5'-Nucleotidase, C-terminal domain"/>
    <property type="match status" value="1"/>
</dbReference>
<proteinExistence type="inferred from homology"/>
<feature type="domain" description="5'-Nucleotidase C-terminal" evidence="4">
    <location>
        <begin position="290"/>
        <end position="430"/>
    </location>
</feature>
<evidence type="ECO:0000313" key="6">
    <source>
        <dbReference type="Proteomes" id="UP000595349"/>
    </source>
</evidence>
<evidence type="ECO:0000313" key="5">
    <source>
        <dbReference type="EMBL" id="QQK81340.1"/>
    </source>
</evidence>
<evidence type="ECO:0000256" key="2">
    <source>
        <dbReference type="RuleBase" id="RU362119"/>
    </source>
</evidence>
<dbReference type="PRINTS" id="PR01607">
    <property type="entry name" value="APYRASEFAMLY"/>
</dbReference>
<gene>
    <name evidence="5" type="ORF">HUG20_16445</name>
</gene>
<dbReference type="GO" id="GO:0008768">
    <property type="term" value="F:UDP-sugar diphosphatase activity"/>
    <property type="evidence" value="ECO:0007669"/>
    <property type="project" value="TreeGrafter"/>
</dbReference>
<feature type="domain" description="Calcineurin-like phosphoesterase" evidence="3">
    <location>
        <begin position="9"/>
        <end position="205"/>
    </location>
</feature>
<dbReference type="GO" id="GO:0009166">
    <property type="term" value="P:nucleotide catabolic process"/>
    <property type="evidence" value="ECO:0007669"/>
    <property type="project" value="InterPro"/>
</dbReference>
<dbReference type="InterPro" id="IPR006179">
    <property type="entry name" value="5_nucleotidase/apyrase"/>
</dbReference>
<evidence type="ECO:0000259" key="3">
    <source>
        <dbReference type="Pfam" id="PF00149"/>
    </source>
</evidence>
<dbReference type="InterPro" id="IPR036907">
    <property type="entry name" value="5'-Nucleotdase_C_sf"/>
</dbReference>
<dbReference type="Pfam" id="PF02872">
    <property type="entry name" value="5_nucleotid_C"/>
    <property type="match status" value="1"/>
</dbReference>
<dbReference type="SUPFAM" id="SSF56300">
    <property type="entry name" value="Metallo-dependent phosphatases"/>
    <property type="match status" value="1"/>
</dbReference>
<dbReference type="GO" id="GO:0008253">
    <property type="term" value="F:5'-nucleotidase activity"/>
    <property type="evidence" value="ECO:0007669"/>
    <property type="project" value="TreeGrafter"/>
</dbReference>
<dbReference type="InterPro" id="IPR029052">
    <property type="entry name" value="Metallo-depent_PP-like"/>
</dbReference>
<dbReference type="KEGG" id="scib:HUG20_16445"/>
<dbReference type="RefSeq" id="WP_200085770.1">
    <property type="nucleotide sequence ID" value="NZ_CP054706.1"/>
</dbReference>
<dbReference type="InterPro" id="IPR011240">
    <property type="entry name" value="Pesterase_YunD"/>
</dbReference>
<dbReference type="PANTHER" id="PTHR11575:SF23">
    <property type="entry name" value="5-NUCLEOTIDASE FAMILY PROTEIN"/>
    <property type="match status" value="1"/>
</dbReference>
<comment type="similarity">
    <text evidence="2">Belongs to the 5'-nucleotidase family.</text>
</comment>
<dbReference type="EMBL" id="CP054706">
    <property type="protein sequence ID" value="QQK81340.1"/>
    <property type="molecule type" value="Genomic_DNA"/>
</dbReference>
<dbReference type="InterPro" id="IPR004843">
    <property type="entry name" value="Calcineurin-like_PHP"/>
</dbReference>
<keyword evidence="6" id="KW-1185">Reference proteome</keyword>
<dbReference type="AlphaFoldDB" id="A0A7T6ZDM2"/>
<dbReference type="GO" id="GO:0000166">
    <property type="term" value="F:nucleotide binding"/>
    <property type="evidence" value="ECO:0007669"/>
    <property type="project" value="UniProtKB-KW"/>
</dbReference>
<name>A0A7T6ZDM2_9BACI</name>
<protein>
    <submittedName>
        <fullName evidence="5">Bifunctional metallophosphatase/5'-nucleotidase</fullName>
    </submittedName>
</protein>
<evidence type="ECO:0000256" key="1">
    <source>
        <dbReference type="ARBA" id="ARBA00022729"/>
    </source>
</evidence>
<sequence>MVEQKQLYIYHTNDLHSQLNQWPKIVHYLEQQKQHHLSRGEHALFFDIGDHADRVNPITEATLGRGNIDVINASPIQYATIGNNEGVTFAKNTLEHLYLPANFDVLLSNLYNEQGELPSWAKPAMTVKTHGLVIGMIGLTASFYPFYYAMGWDIQDPLMILDEELPMIREQADIVVLLSHLGLFRDEQIAASRDIDVILGSHTHHRLDPAPVVNDTLIAQAGKLGTHVGKIQLTYDTGKKEMAEASGTLVSLGRDAPKAGHITKKLQELQTEADRNLNEVVANREEPLAVSWTEPSAFSTFLARQLRSWCRTEIAMVHSGLLLASLREGNVTKHDLHRLCPHPINPCVVHVKGHQLTEAIHQSFTEKMIHLPLKGYGFRGHKLGRLAFAGLDVDVEKSTTGFYRVNGVYFKDRKIDENEDYEVATADMLTFGTLYPSIAAAKDKRYFTPEFIRDLITWGLKNENPV</sequence>
<keyword evidence="1" id="KW-0732">Signal</keyword>
<reference evidence="5 6" key="1">
    <citation type="submission" date="2020-06" db="EMBL/GenBank/DDBJ databases">
        <title>Genomic analysis of Salicibibacter sp. NKC21-4.</title>
        <authorList>
            <person name="Oh Y.J."/>
        </authorList>
    </citation>
    <scope>NUCLEOTIDE SEQUENCE [LARGE SCALE GENOMIC DNA]</scope>
    <source>
        <strain evidence="5 6">NKC21-4</strain>
    </source>
</reference>
<dbReference type="Pfam" id="PF00149">
    <property type="entry name" value="Metallophos"/>
    <property type="match status" value="1"/>
</dbReference>
<dbReference type="GO" id="GO:0030288">
    <property type="term" value="C:outer membrane-bounded periplasmic space"/>
    <property type="evidence" value="ECO:0007669"/>
    <property type="project" value="TreeGrafter"/>
</dbReference>
<organism evidence="5 6">
    <name type="scientific">Salicibibacter cibi</name>
    <dbReference type="NCBI Taxonomy" id="2743001"/>
    <lineage>
        <taxon>Bacteria</taxon>
        <taxon>Bacillati</taxon>
        <taxon>Bacillota</taxon>
        <taxon>Bacilli</taxon>
        <taxon>Bacillales</taxon>
        <taxon>Bacillaceae</taxon>
        <taxon>Salicibibacter</taxon>
    </lineage>
</organism>
<keyword evidence="2" id="KW-0378">Hydrolase</keyword>
<dbReference type="PIRSF" id="PIRSF036361">
    <property type="entry name" value="YunD"/>
    <property type="match status" value="1"/>
</dbReference>
<dbReference type="CDD" id="cd00845">
    <property type="entry name" value="MPP_UshA_N_like"/>
    <property type="match status" value="1"/>
</dbReference>
<dbReference type="InterPro" id="IPR008334">
    <property type="entry name" value="5'-Nucleotdase_C"/>
</dbReference>
<keyword evidence="2" id="KW-0547">Nucleotide-binding</keyword>
<dbReference type="PANTHER" id="PTHR11575">
    <property type="entry name" value="5'-NUCLEOTIDASE-RELATED"/>
    <property type="match status" value="1"/>
</dbReference>
<evidence type="ECO:0000259" key="4">
    <source>
        <dbReference type="Pfam" id="PF02872"/>
    </source>
</evidence>
<dbReference type="Proteomes" id="UP000595349">
    <property type="component" value="Chromosome"/>
</dbReference>
<dbReference type="Gene3D" id="3.60.21.10">
    <property type="match status" value="1"/>
</dbReference>